<dbReference type="PANTHER" id="PTHR43975">
    <property type="entry name" value="ZGC:101858"/>
    <property type="match status" value="1"/>
</dbReference>
<organism evidence="3 4">
    <name type="scientific">Paramagnetospirillum kuznetsovii</name>
    <dbReference type="NCBI Taxonomy" id="2053833"/>
    <lineage>
        <taxon>Bacteria</taxon>
        <taxon>Pseudomonadati</taxon>
        <taxon>Pseudomonadota</taxon>
        <taxon>Alphaproteobacteria</taxon>
        <taxon>Rhodospirillales</taxon>
        <taxon>Magnetospirillaceae</taxon>
        <taxon>Paramagnetospirillum</taxon>
    </lineage>
</organism>
<dbReference type="FunFam" id="3.40.50.720:FF:000084">
    <property type="entry name" value="Short-chain dehydrogenase reductase"/>
    <property type="match status" value="1"/>
</dbReference>
<dbReference type="SUPFAM" id="SSF51735">
    <property type="entry name" value="NAD(P)-binding Rossmann-fold domains"/>
    <property type="match status" value="1"/>
</dbReference>
<gene>
    <name evidence="3" type="ORF">CU669_20160</name>
</gene>
<evidence type="ECO:0000313" key="3">
    <source>
        <dbReference type="EMBL" id="RAU20097.1"/>
    </source>
</evidence>
<dbReference type="PRINTS" id="PR00080">
    <property type="entry name" value="SDRFAMILY"/>
</dbReference>
<dbReference type="InterPro" id="IPR002347">
    <property type="entry name" value="SDR_fam"/>
</dbReference>
<dbReference type="CDD" id="cd05233">
    <property type="entry name" value="SDR_c"/>
    <property type="match status" value="1"/>
</dbReference>
<keyword evidence="4" id="KW-1185">Reference proteome</keyword>
<evidence type="ECO:0000256" key="1">
    <source>
        <dbReference type="ARBA" id="ARBA00006484"/>
    </source>
</evidence>
<dbReference type="SMART" id="SM00822">
    <property type="entry name" value="PKS_KR"/>
    <property type="match status" value="1"/>
</dbReference>
<accession>A0A364NT86</accession>
<dbReference type="Gene3D" id="3.40.50.720">
    <property type="entry name" value="NAD(P)-binding Rossmann-like Domain"/>
    <property type="match status" value="1"/>
</dbReference>
<evidence type="ECO:0000259" key="2">
    <source>
        <dbReference type="SMART" id="SM00822"/>
    </source>
</evidence>
<name>A0A364NT86_9PROT</name>
<dbReference type="Proteomes" id="UP000251075">
    <property type="component" value="Unassembled WGS sequence"/>
</dbReference>
<dbReference type="EMBL" id="PGTO01000037">
    <property type="protein sequence ID" value="RAU20097.1"/>
    <property type="molecule type" value="Genomic_DNA"/>
</dbReference>
<feature type="domain" description="Ketoreductase" evidence="2">
    <location>
        <begin position="8"/>
        <end position="182"/>
    </location>
</feature>
<dbReference type="PANTHER" id="PTHR43975:SF2">
    <property type="entry name" value="EG:BACR7A4.14 PROTEIN-RELATED"/>
    <property type="match status" value="1"/>
</dbReference>
<evidence type="ECO:0000313" key="4">
    <source>
        <dbReference type="Proteomes" id="UP000251075"/>
    </source>
</evidence>
<reference evidence="3 4" key="1">
    <citation type="submission" date="2017-11" db="EMBL/GenBank/DDBJ databases">
        <title>Draft genome sequence of magnetotactic bacterium Magnetospirillum kuznetsovii LBB-42.</title>
        <authorList>
            <person name="Grouzdev D.S."/>
            <person name="Rysina M.S."/>
            <person name="Baslerov R.V."/>
            <person name="Koziaeva V."/>
        </authorList>
    </citation>
    <scope>NUCLEOTIDE SEQUENCE [LARGE SCALE GENOMIC DNA]</scope>
    <source>
        <strain evidence="3 4">LBB-42</strain>
    </source>
</reference>
<comment type="similarity">
    <text evidence="1">Belongs to the short-chain dehydrogenases/reductases (SDR) family.</text>
</comment>
<proteinExistence type="inferred from homology"/>
<protein>
    <submittedName>
        <fullName evidence="3">NAD(P)-dependent oxidoreductase</fullName>
    </submittedName>
</protein>
<dbReference type="AlphaFoldDB" id="A0A364NT86"/>
<dbReference type="Pfam" id="PF13561">
    <property type="entry name" value="adh_short_C2"/>
    <property type="match status" value="1"/>
</dbReference>
<dbReference type="PRINTS" id="PR00081">
    <property type="entry name" value="GDHRDH"/>
</dbReference>
<sequence length="250" mass="25609">MSNHLAGKVAVITGASSGIGRSIADKFLAQGAKIAVFARNAKALAEIAVGNEERVLVVTGDVTNAADLERLVAETTKRFGGVDIIIPNAGIAKVVPFADSDVAAINHQFDVNFTGAVQTVRGFLPHIRKGGSVLFVTTFLTQVGFPGLAIYSASKAALKSFSQTLAAELAPLGIRVNSVAPGPIGTPIWGSIGLPADVLQAVATQVTARLMPGAFGGPADIAETAVFLCSDAAKNIWGQEIVVDGGYTIG</sequence>
<dbReference type="InterPro" id="IPR057326">
    <property type="entry name" value="KR_dom"/>
</dbReference>
<dbReference type="OrthoDB" id="9793325at2"/>
<comment type="caution">
    <text evidence="3">The sequence shown here is derived from an EMBL/GenBank/DDBJ whole genome shotgun (WGS) entry which is preliminary data.</text>
</comment>
<dbReference type="InterPro" id="IPR036291">
    <property type="entry name" value="NAD(P)-bd_dom_sf"/>
</dbReference>